<accession>A0A1C9EHQ0</accession>
<dbReference type="Proteomes" id="UP000203073">
    <property type="component" value="Segment"/>
</dbReference>
<name>A0A1C9EHQ0_9CAUD</name>
<proteinExistence type="predicted"/>
<evidence type="ECO:0000313" key="1">
    <source>
        <dbReference type="EMBL" id="AON97304.1"/>
    </source>
</evidence>
<sequence>MDDIEFRLDRRGAGEILKSGESANAVSDVAHKIRDLVDADVNDDPDDEIDVIVTSHTTDRAVARVTIAHPRGRELQAKRGALTRAAAKLGLEVRAR</sequence>
<dbReference type="GeneID" id="29056458"/>
<keyword evidence="2" id="KW-1185">Reference proteome</keyword>
<gene>
    <name evidence="1" type="primary">11</name>
    <name evidence="1" type="ORF">SEA_HEDWIG_11</name>
</gene>
<evidence type="ECO:0000313" key="2">
    <source>
        <dbReference type="Proteomes" id="UP000203073"/>
    </source>
</evidence>
<dbReference type="RefSeq" id="YP_009289820.1">
    <property type="nucleotide sequence ID" value="NC_031099.1"/>
</dbReference>
<dbReference type="EMBL" id="KX557279">
    <property type="protein sequence ID" value="AON97304.1"/>
    <property type="molecule type" value="Genomic_DNA"/>
</dbReference>
<reference evidence="2" key="1">
    <citation type="submission" date="2016-07" db="EMBL/GenBank/DDBJ databases">
        <authorList>
            <person name="Florea S."/>
            <person name="Webb J.S."/>
            <person name="Jaromczyk J."/>
            <person name="Schardl C.L."/>
        </authorList>
    </citation>
    <scope>NUCLEOTIDE SEQUENCE [LARGE SCALE GENOMIC DNA]</scope>
</reference>
<organism evidence="1 2">
    <name type="scientific">Gordonia phage Hedwig</name>
    <dbReference type="NCBI Taxonomy" id="1887648"/>
    <lineage>
        <taxon>Viruses</taxon>
        <taxon>Duplodnaviria</taxon>
        <taxon>Heunggongvirae</taxon>
        <taxon>Uroviricota</taxon>
        <taxon>Caudoviricetes</taxon>
        <taxon>Hedwigvirus</taxon>
        <taxon>Hedwigvirus hedwig</taxon>
    </lineage>
</organism>
<dbReference type="KEGG" id="vg:29056458"/>
<dbReference type="OrthoDB" id="27913at10239"/>
<protein>
    <submittedName>
        <fullName evidence="1">Uncharacterized protein</fullName>
    </submittedName>
</protein>